<evidence type="ECO:0000313" key="4">
    <source>
        <dbReference type="Proteomes" id="UP001314181"/>
    </source>
</evidence>
<keyword evidence="2" id="KW-1133">Transmembrane helix</keyword>
<keyword evidence="2" id="KW-0472">Membrane</keyword>
<dbReference type="Proteomes" id="UP001314181">
    <property type="component" value="Unassembled WGS sequence"/>
</dbReference>
<dbReference type="RefSeq" id="WP_338364629.1">
    <property type="nucleotide sequence ID" value="NZ_CAWVOK010000030.1"/>
</dbReference>
<evidence type="ECO:0000256" key="1">
    <source>
        <dbReference type="SAM" id="MobiDB-lite"/>
    </source>
</evidence>
<feature type="compositionally biased region" description="Basic and acidic residues" evidence="1">
    <location>
        <begin position="341"/>
        <end position="361"/>
    </location>
</feature>
<feature type="transmembrane region" description="Helical" evidence="2">
    <location>
        <begin position="47"/>
        <end position="66"/>
    </location>
</feature>
<proteinExistence type="predicted"/>
<evidence type="ECO:0000256" key="2">
    <source>
        <dbReference type="SAM" id="Phobius"/>
    </source>
</evidence>
<evidence type="ECO:0000313" key="3">
    <source>
        <dbReference type="EMBL" id="CAK8163430.1"/>
    </source>
</evidence>
<keyword evidence="2" id="KW-0812">Transmembrane</keyword>
<reference evidence="3 4" key="1">
    <citation type="submission" date="2024-01" db="EMBL/GenBank/DDBJ databases">
        <authorList>
            <person name="Kunselman E."/>
        </authorList>
    </citation>
    <scope>NUCLEOTIDE SEQUENCE [LARGE SCALE GENOMIC DNA]</scope>
    <source>
        <strain evidence="3">2 abalone samples</strain>
    </source>
</reference>
<protein>
    <submittedName>
        <fullName evidence="3">Uncharacterized protein</fullName>
    </submittedName>
</protein>
<name>A0ABM9N9W7_9RICK</name>
<accession>A0ABM9N9W7</accession>
<organism evidence="3 4">
    <name type="scientific">Candidatus Xenohaliotis californiensis</name>
    <dbReference type="NCBI Taxonomy" id="84677"/>
    <lineage>
        <taxon>Bacteria</taxon>
        <taxon>Pseudomonadati</taxon>
        <taxon>Pseudomonadota</taxon>
        <taxon>Alphaproteobacteria</taxon>
        <taxon>Rickettsiales</taxon>
        <taxon>Anaplasmataceae</taxon>
        <taxon>Candidatus Xenohaliotis</taxon>
    </lineage>
</organism>
<sequence length="387" mass="45109">MILPFVKKTYRKISNKVNNTFTLFVWLVFFFLAGSLSVLFVPRLISVFGMYAFPIGGVTLVTVFVLSRKMLQILGTSIKVLIFQAEPTPEELEIIEKFHKQILDFICKEKKKVLKDLDRSIKEQIVDLELTIFCKKSPKNFISKAIGNSWTERDMRVIKSYMKMQKDYLELEMLVLGNSYDNLESVAKAVLNKMPMVDKSQVFSEIYNIMKLEKQRNAVMLERYRLDFKKKASNRYRELRNYLLRVDLYGTKEETRIDDIVSYKMLADGYCPLVSGSPDYKIFWHDIADFDNEYNEKFYTFTSEFTESVSPNVKFVDEPKIGLLQRLKDFFSKKDDIEPRYNRKEVQQNSDNKHSSTEHSNKPKSHILSHDTASALVKQNISVGVGA</sequence>
<feature type="region of interest" description="Disordered" evidence="1">
    <location>
        <begin position="341"/>
        <end position="366"/>
    </location>
</feature>
<gene>
    <name evidence="3" type="ORF">CAXC1_40006</name>
</gene>
<comment type="caution">
    <text evidence="3">The sequence shown here is derived from an EMBL/GenBank/DDBJ whole genome shotgun (WGS) entry which is preliminary data.</text>
</comment>
<feature type="transmembrane region" description="Helical" evidence="2">
    <location>
        <begin position="21"/>
        <end position="41"/>
    </location>
</feature>
<keyword evidence="4" id="KW-1185">Reference proteome</keyword>
<dbReference type="EMBL" id="CAWVOK010000030">
    <property type="protein sequence ID" value="CAK8163430.1"/>
    <property type="molecule type" value="Genomic_DNA"/>
</dbReference>